<dbReference type="SUPFAM" id="SSF46785">
    <property type="entry name" value="Winged helix' DNA-binding domain"/>
    <property type="match status" value="1"/>
</dbReference>
<gene>
    <name evidence="6" type="ORF">DXC31_17475</name>
    <name evidence="5" type="ORF">G4958_16450</name>
    <name evidence="3" type="ORF">LIQ10_18130</name>
    <name evidence="4" type="ORF">LIQ10_18180</name>
</gene>
<comment type="caution">
    <text evidence="6">The sequence shown here is derived from an EMBL/GenBank/DDBJ whole genome shotgun (WGS) entry which is preliminary data.</text>
</comment>
<dbReference type="AlphaFoldDB" id="A0A3E4UTS8"/>
<evidence type="ECO:0000313" key="3">
    <source>
        <dbReference type="EMBL" id="MCB5495622.1"/>
    </source>
</evidence>
<evidence type="ECO:0000256" key="1">
    <source>
        <dbReference type="ARBA" id="ARBA00038283"/>
    </source>
</evidence>
<dbReference type="EMBL" id="JAAIRM010000055">
    <property type="protein sequence ID" value="NSI20886.1"/>
    <property type="molecule type" value="Genomic_DNA"/>
</dbReference>
<dbReference type="InterPro" id="IPR000525">
    <property type="entry name" value="Initiator_Rep_WH1"/>
</dbReference>
<reference evidence="6 7" key="1">
    <citation type="submission" date="2018-08" db="EMBL/GenBank/DDBJ databases">
        <title>A genome reference for cultivated species of the human gut microbiota.</title>
        <authorList>
            <person name="Zou Y."/>
            <person name="Xue W."/>
            <person name="Luo G."/>
        </authorList>
    </citation>
    <scope>NUCLEOTIDE SEQUENCE [LARGE SCALE GENOMIC DNA]</scope>
    <source>
        <strain evidence="6 7">TF01-20-2</strain>
    </source>
</reference>
<evidence type="ECO:0000313" key="4">
    <source>
        <dbReference type="EMBL" id="MCB5495632.1"/>
    </source>
</evidence>
<reference evidence="5" key="3">
    <citation type="submission" date="2020-02" db="EMBL/GenBank/DDBJ databases">
        <authorList>
            <person name="Littmann E."/>
            <person name="Sorbara M."/>
        </authorList>
    </citation>
    <scope>NUCLEOTIDE SEQUENCE</scope>
    <source>
        <strain evidence="5">MSK.22.53</strain>
    </source>
</reference>
<evidence type="ECO:0000313" key="6">
    <source>
        <dbReference type="EMBL" id="RGM16030.1"/>
    </source>
</evidence>
<organism evidence="6 7">
    <name type="scientific">Mediterraneibacter gnavus</name>
    <name type="common">Ruminococcus gnavus</name>
    <dbReference type="NCBI Taxonomy" id="33038"/>
    <lineage>
        <taxon>Bacteria</taxon>
        <taxon>Bacillati</taxon>
        <taxon>Bacillota</taxon>
        <taxon>Clostridia</taxon>
        <taxon>Lachnospirales</taxon>
        <taxon>Lachnospiraceae</taxon>
        <taxon>Mediterraneibacter</taxon>
    </lineage>
</organism>
<reference evidence="3" key="4">
    <citation type="submission" date="2021-10" db="EMBL/GenBank/DDBJ databases">
        <title>Collection of gut derived symbiotic bacterial strains cultured from healthy donors.</title>
        <authorList>
            <person name="Lin H."/>
            <person name="Littmann E."/>
            <person name="Claire K."/>
            <person name="Pamer E."/>
        </authorList>
    </citation>
    <scope>NUCLEOTIDE SEQUENCE</scope>
    <source>
        <strain evidence="3">MSK.23.4</strain>
    </source>
</reference>
<dbReference type="EMBL" id="JAJBNC010000050">
    <property type="protein sequence ID" value="MCB5495622.1"/>
    <property type="molecule type" value="Genomic_DNA"/>
</dbReference>
<name>A0A3E4UTS8_MEDGN</name>
<evidence type="ECO:0000259" key="2">
    <source>
        <dbReference type="Pfam" id="PF01051"/>
    </source>
</evidence>
<dbReference type="EMBL" id="JAJBNC010000050">
    <property type="protein sequence ID" value="MCB5495632.1"/>
    <property type="molecule type" value="Genomic_DNA"/>
</dbReference>
<dbReference type="Proteomes" id="UP000260808">
    <property type="component" value="Unassembled WGS sequence"/>
</dbReference>
<dbReference type="InterPro" id="IPR036388">
    <property type="entry name" value="WH-like_DNA-bd_sf"/>
</dbReference>
<reference evidence="5" key="2">
    <citation type="journal article" date="2020" name="Cell Host Microbe">
        <title>Functional and Genomic Variation between Human-Derived Isolates of Lachnospiraceae Reveals Inter- and Intra-Species Diversity.</title>
        <authorList>
            <person name="Sorbara M.T."/>
            <person name="Littmann E.R."/>
            <person name="Fontana E."/>
            <person name="Moody T.U."/>
            <person name="Kohout C.E."/>
            <person name="Gjonbalaj M."/>
            <person name="Eaton V."/>
            <person name="Seok R."/>
            <person name="Leiner I.M."/>
            <person name="Pamer E.G."/>
        </authorList>
    </citation>
    <scope>NUCLEOTIDE SEQUENCE</scope>
    <source>
        <strain evidence="5">MSK.22.53</strain>
    </source>
</reference>
<dbReference type="EMBL" id="QSSX01000090">
    <property type="protein sequence ID" value="RGM16030.1"/>
    <property type="molecule type" value="Genomic_DNA"/>
</dbReference>
<sequence length="339" mass="40224">MLDENTLVEKSKQFIWAKYKGWSARELAIFDTYLSRINARNPESAEVVFTKREYEELMGLKEVRPEQLNRYVKNFIQNAVSLKTERGWKNRPLFSGADFEKNDNGEWEVRLRCHPDLEDAFFALADSGYQRYYLKYTLSLKSKYSKLLYCLLKDNLFRKEWQVELKELRELLGATSKTYESFKDFNKFVLQKTEEEINANTDIIFTYEKITKGRLTKAIKFKIKNKETVENEQINGQMEIYDFPEYCPDSDLTADQEHNAVLEGKFTLWSEACGNEFNRSQLEELALLAEEHVEYEPTDAGRHDLDIYHYLLRKYKSLQNKKDVKSRFGYMKYLVENNA</sequence>
<dbReference type="Gene3D" id="1.10.10.10">
    <property type="entry name" value="Winged helix-like DNA-binding domain superfamily/Winged helix DNA-binding domain"/>
    <property type="match status" value="1"/>
</dbReference>
<dbReference type="Pfam" id="PF01051">
    <property type="entry name" value="Rep3_N"/>
    <property type="match status" value="1"/>
</dbReference>
<protein>
    <submittedName>
        <fullName evidence="6">Replication initiation protein</fullName>
    </submittedName>
</protein>
<dbReference type="Proteomes" id="UP001297422">
    <property type="component" value="Unassembled WGS sequence"/>
</dbReference>
<evidence type="ECO:0000313" key="5">
    <source>
        <dbReference type="EMBL" id="NSI20886.1"/>
    </source>
</evidence>
<dbReference type="Proteomes" id="UP001296643">
    <property type="component" value="Unassembled WGS sequence"/>
</dbReference>
<dbReference type="InterPro" id="IPR036390">
    <property type="entry name" value="WH_DNA-bd_sf"/>
</dbReference>
<accession>A0A3E4UTS8</accession>
<proteinExistence type="inferred from homology"/>
<dbReference type="RefSeq" id="WP_118689215.1">
    <property type="nucleotide sequence ID" value="NZ_JAAILN010000060.1"/>
</dbReference>
<dbReference type="Pfam" id="PF21205">
    <property type="entry name" value="Rep3_C"/>
    <property type="match status" value="1"/>
</dbReference>
<evidence type="ECO:0000313" key="7">
    <source>
        <dbReference type="Proteomes" id="UP000260808"/>
    </source>
</evidence>
<feature type="domain" description="Initiator Rep protein WH1" evidence="2">
    <location>
        <begin position="8"/>
        <end position="153"/>
    </location>
</feature>
<comment type="similarity">
    <text evidence="1">Belongs to the initiator RepB protein family.</text>
</comment>
<dbReference type="GO" id="GO:0006270">
    <property type="term" value="P:DNA replication initiation"/>
    <property type="evidence" value="ECO:0007669"/>
    <property type="project" value="InterPro"/>
</dbReference>
<dbReference type="GO" id="GO:0003887">
    <property type="term" value="F:DNA-directed DNA polymerase activity"/>
    <property type="evidence" value="ECO:0007669"/>
    <property type="project" value="InterPro"/>
</dbReference>